<evidence type="ECO:0000256" key="11">
    <source>
        <dbReference type="SAM" id="MobiDB-lite"/>
    </source>
</evidence>
<evidence type="ECO:0000256" key="8">
    <source>
        <dbReference type="ARBA" id="ARBA00072973"/>
    </source>
</evidence>
<dbReference type="GO" id="GO:0003700">
    <property type="term" value="F:DNA-binding transcription factor activity"/>
    <property type="evidence" value="ECO:0007669"/>
    <property type="project" value="TreeGrafter"/>
</dbReference>
<dbReference type="SMART" id="SM00355">
    <property type="entry name" value="ZnF_C2H2"/>
    <property type="match status" value="3"/>
</dbReference>
<dbReference type="InterPro" id="IPR055186">
    <property type="entry name" value="C2H2-2nd_BIRD-IDD"/>
</dbReference>
<comment type="function">
    <text evidence="7">Transcription activator that acts as a flowering master switch in both long and short days, independently of the circadian clock. Promotes flowering upstream of HD1 by up-regulating FTL1, FTL4, FTL5, FTL6, EHD1, HD3A and RFT1. Seems to repress FTL11 expression. May recognize the consensus motif 5'-TTTGTCGTAAT-3' in target gene promoters.</text>
</comment>
<gene>
    <name evidence="14" type="primary">LOC103712407</name>
</gene>
<keyword evidence="5" id="KW-0805">Transcription regulation</keyword>
<feature type="region of interest" description="Disordered" evidence="11">
    <location>
        <begin position="225"/>
        <end position="257"/>
    </location>
</feature>
<keyword evidence="13" id="KW-1185">Reference proteome</keyword>
<dbReference type="PROSITE" id="PS50157">
    <property type="entry name" value="ZINC_FINGER_C2H2_2"/>
    <property type="match status" value="1"/>
</dbReference>
<dbReference type="Pfam" id="PF22992">
    <property type="entry name" value="C2CH-4th_BIRD-IDD"/>
    <property type="match status" value="1"/>
</dbReference>
<protein>
    <recommendedName>
        <fullName evidence="8">Protein EARLY HEADING DATE 2</fullName>
    </recommendedName>
    <alternativeName>
        <fullName evidence="9">Protein RICE INDETERMINATE 1</fullName>
    </alternativeName>
</protein>
<feature type="compositionally biased region" description="Low complexity" evidence="11">
    <location>
        <begin position="240"/>
        <end position="257"/>
    </location>
</feature>
<sequence length="505" mass="54579">MSNASEEESSQSTPHQQLQMGGCMPVSSKGDTSAPVTKKRRSLPGNPGKEHIQLVDPDAEVIALSPRTLLATNRYICEVCHKGFQRDQNLQLHRRGHNLPWKLKQRSGAEAKKRVYICPEESCTHHDPSRALGDLTGIKKHYSRKHGEKKWKCDKCSKRYAVQSDWKAHAKVCGTKEYRCDCGTIFSRKDSFVTHRAFCDALTEENYRINHGLAAMVGSLHSQAQAVPSLHPSTTDTITNPSNSDRNSNNPLRSLSLNPSIPGSSDMLFNQSTTRTACLQLSGSGSSSHHMSMGSPFMSATALLQKAAEMGAKVSDDSISPILLRGFTGYSAAPRASGSLKQPLSGHGDVSSQCLGSSIEEGSAARNLGLMSATSGGSYVENQSALQANSKWTTSDYRPPAFSQSGLVGLSLPMRAENQTSMAVLGGQMQQSTCEEIAGDREVRMTQDFLGLGPLGDAGFGNPSYDESAVALNYSDGQQPSGHGMYPYHQMSDGSAALEKPIWDF</sequence>
<proteinExistence type="predicted"/>
<dbReference type="PANTHER" id="PTHR10593:SF122">
    <property type="entry name" value="OS02G0518500 PROTEIN"/>
    <property type="match status" value="1"/>
</dbReference>
<dbReference type="InterPro" id="IPR036236">
    <property type="entry name" value="Znf_C2H2_sf"/>
</dbReference>
<dbReference type="KEGG" id="pda:103712407"/>
<evidence type="ECO:0000256" key="6">
    <source>
        <dbReference type="ARBA" id="ARBA00023163"/>
    </source>
</evidence>
<evidence type="ECO:0000256" key="5">
    <source>
        <dbReference type="ARBA" id="ARBA00023015"/>
    </source>
</evidence>
<dbReference type="OrthoDB" id="6354171at2759"/>
<evidence type="ECO:0000313" key="14">
    <source>
        <dbReference type="RefSeq" id="XP_038989869.1"/>
    </source>
</evidence>
<keyword evidence="6" id="KW-0804">Transcription</keyword>
<dbReference type="FunFam" id="3.30.160.60:FF:000554">
    <property type="entry name" value="protein indeterminate-domain 12-like"/>
    <property type="match status" value="1"/>
</dbReference>
<dbReference type="Gene3D" id="3.30.160.60">
    <property type="entry name" value="Classic Zinc Finger"/>
    <property type="match status" value="2"/>
</dbReference>
<keyword evidence="1" id="KW-0479">Metal-binding</keyword>
<evidence type="ECO:0000256" key="4">
    <source>
        <dbReference type="ARBA" id="ARBA00022833"/>
    </source>
</evidence>
<dbReference type="InterPro" id="IPR055187">
    <property type="entry name" value="C2CH-3rd_BIRD-IDD"/>
</dbReference>
<dbReference type="Pfam" id="PF22996">
    <property type="entry name" value="C2H2-2nd_BIRD-IDD"/>
    <property type="match status" value="1"/>
</dbReference>
<evidence type="ECO:0000313" key="13">
    <source>
        <dbReference type="Proteomes" id="UP000228380"/>
    </source>
</evidence>
<feature type="compositionally biased region" description="Polar residues" evidence="11">
    <location>
        <begin position="225"/>
        <end position="239"/>
    </location>
</feature>
<evidence type="ECO:0000256" key="1">
    <source>
        <dbReference type="ARBA" id="ARBA00022723"/>
    </source>
</evidence>
<dbReference type="Pfam" id="PF00096">
    <property type="entry name" value="zf-C2H2"/>
    <property type="match status" value="1"/>
</dbReference>
<dbReference type="Pfam" id="PF22995">
    <property type="entry name" value="C2CH-3rd_BIRD-IDD"/>
    <property type="match status" value="1"/>
</dbReference>
<evidence type="ECO:0000256" key="10">
    <source>
        <dbReference type="PROSITE-ProRule" id="PRU00042"/>
    </source>
</evidence>
<feature type="domain" description="C2H2-type" evidence="12">
    <location>
        <begin position="75"/>
        <end position="97"/>
    </location>
</feature>
<keyword evidence="2" id="KW-0677">Repeat</keyword>
<dbReference type="RefSeq" id="XP_038989869.1">
    <property type="nucleotide sequence ID" value="XM_039133941.1"/>
</dbReference>
<dbReference type="InterPro" id="IPR055185">
    <property type="entry name" value="C2CH-4th_BIRD-IDD"/>
</dbReference>
<reference evidence="13" key="1">
    <citation type="journal article" date="2019" name="Nat. Commun.">
        <title>Genome-wide association mapping of date palm fruit traits.</title>
        <authorList>
            <person name="Hazzouri K.M."/>
            <person name="Gros-Balthazard M."/>
            <person name="Flowers J.M."/>
            <person name="Copetti D."/>
            <person name="Lemansour A."/>
            <person name="Lebrun M."/>
            <person name="Masmoudi K."/>
            <person name="Ferrand S."/>
            <person name="Dhar M.I."/>
            <person name="Fresquez Z.A."/>
            <person name="Rosas U."/>
            <person name="Zhang J."/>
            <person name="Talag J."/>
            <person name="Lee S."/>
            <person name="Kudrna D."/>
            <person name="Powell R.F."/>
            <person name="Leitch I.J."/>
            <person name="Krueger R.R."/>
            <person name="Wing R.A."/>
            <person name="Amiri K.M.A."/>
            <person name="Purugganan M.D."/>
        </authorList>
    </citation>
    <scope>NUCLEOTIDE SEQUENCE [LARGE SCALE GENOMIC DNA]</scope>
    <source>
        <strain evidence="13">cv. Khalas</strain>
    </source>
</reference>
<accession>A0A8B9B283</accession>
<dbReference type="PROSITE" id="PS00028">
    <property type="entry name" value="ZINC_FINGER_C2H2_1"/>
    <property type="match status" value="1"/>
</dbReference>
<dbReference type="InterPro" id="IPR031140">
    <property type="entry name" value="IDD1-16"/>
</dbReference>
<dbReference type="Proteomes" id="UP000228380">
    <property type="component" value="Chromosome 14"/>
</dbReference>
<dbReference type="GO" id="GO:0008270">
    <property type="term" value="F:zinc ion binding"/>
    <property type="evidence" value="ECO:0007669"/>
    <property type="project" value="UniProtKB-KW"/>
</dbReference>
<dbReference type="FunFam" id="3.30.160.60:FF:000131">
    <property type="entry name" value="protein indeterminate-domain 5, chloroplastic-like"/>
    <property type="match status" value="1"/>
</dbReference>
<dbReference type="PANTHER" id="PTHR10593">
    <property type="entry name" value="SERINE/THREONINE-PROTEIN KINASE RIO"/>
    <property type="match status" value="1"/>
</dbReference>
<name>A0A8B9B283_PHODC</name>
<evidence type="ECO:0000259" key="12">
    <source>
        <dbReference type="PROSITE" id="PS50157"/>
    </source>
</evidence>
<organism evidence="13 14">
    <name type="scientific">Phoenix dactylifera</name>
    <name type="common">Date palm</name>
    <dbReference type="NCBI Taxonomy" id="42345"/>
    <lineage>
        <taxon>Eukaryota</taxon>
        <taxon>Viridiplantae</taxon>
        <taxon>Streptophyta</taxon>
        <taxon>Embryophyta</taxon>
        <taxon>Tracheophyta</taxon>
        <taxon>Spermatophyta</taxon>
        <taxon>Magnoliopsida</taxon>
        <taxon>Liliopsida</taxon>
        <taxon>Arecaceae</taxon>
        <taxon>Coryphoideae</taxon>
        <taxon>Phoeniceae</taxon>
        <taxon>Phoenix</taxon>
    </lineage>
</organism>
<reference evidence="14" key="2">
    <citation type="submission" date="2025-08" db="UniProtKB">
        <authorList>
            <consortium name="RefSeq"/>
        </authorList>
    </citation>
    <scope>IDENTIFICATION</scope>
    <source>
        <tissue evidence="14">Young leaves</tissue>
    </source>
</reference>
<feature type="compositionally biased region" description="Polar residues" evidence="11">
    <location>
        <begin position="10"/>
        <end position="19"/>
    </location>
</feature>
<keyword evidence="3 10" id="KW-0863">Zinc-finger</keyword>
<dbReference type="GeneID" id="103712407"/>
<evidence type="ECO:0000256" key="9">
    <source>
        <dbReference type="ARBA" id="ARBA00083437"/>
    </source>
</evidence>
<evidence type="ECO:0000256" key="2">
    <source>
        <dbReference type="ARBA" id="ARBA00022737"/>
    </source>
</evidence>
<dbReference type="InterPro" id="IPR013087">
    <property type="entry name" value="Znf_C2H2_type"/>
</dbReference>
<evidence type="ECO:0000256" key="7">
    <source>
        <dbReference type="ARBA" id="ARBA00059785"/>
    </source>
</evidence>
<dbReference type="GO" id="GO:0005634">
    <property type="term" value="C:nucleus"/>
    <property type="evidence" value="ECO:0007669"/>
    <property type="project" value="TreeGrafter"/>
</dbReference>
<dbReference type="SUPFAM" id="SSF57667">
    <property type="entry name" value="beta-beta-alpha zinc fingers"/>
    <property type="match status" value="1"/>
</dbReference>
<dbReference type="AlphaFoldDB" id="A0A8B9B283"/>
<evidence type="ECO:0000256" key="3">
    <source>
        <dbReference type="ARBA" id="ARBA00022771"/>
    </source>
</evidence>
<keyword evidence="4" id="KW-0862">Zinc</keyword>
<feature type="region of interest" description="Disordered" evidence="11">
    <location>
        <begin position="1"/>
        <end position="51"/>
    </location>
</feature>